<evidence type="ECO:0000313" key="4">
    <source>
        <dbReference type="Proteomes" id="UP000078576"/>
    </source>
</evidence>
<evidence type="ECO:0000256" key="1">
    <source>
        <dbReference type="SAM" id="MobiDB-lite"/>
    </source>
</evidence>
<feature type="compositionally biased region" description="Acidic residues" evidence="1">
    <location>
        <begin position="246"/>
        <end position="257"/>
    </location>
</feature>
<dbReference type="SUPFAM" id="SSF81383">
    <property type="entry name" value="F-box domain"/>
    <property type="match status" value="1"/>
</dbReference>
<dbReference type="PROSITE" id="PS50181">
    <property type="entry name" value="FBOX"/>
    <property type="match status" value="1"/>
</dbReference>
<gene>
    <name evidence="3" type="ORF">VP1G_02146</name>
</gene>
<feature type="region of interest" description="Disordered" evidence="1">
    <location>
        <begin position="228"/>
        <end position="262"/>
    </location>
</feature>
<feature type="region of interest" description="Disordered" evidence="1">
    <location>
        <begin position="832"/>
        <end position="862"/>
    </location>
</feature>
<feature type="region of interest" description="Disordered" evidence="1">
    <location>
        <begin position="185"/>
        <end position="206"/>
    </location>
</feature>
<dbReference type="EMBL" id="KN714676">
    <property type="protein sequence ID" value="KUI54904.1"/>
    <property type="molecule type" value="Genomic_DNA"/>
</dbReference>
<dbReference type="AlphaFoldDB" id="A0A194UTF6"/>
<feature type="domain" description="F-box" evidence="2">
    <location>
        <begin position="15"/>
        <end position="60"/>
    </location>
</feature>
<feature type="compositionally biased region" description="Acidic residues" evidence="1">
    <location>
        <begin position="444"/>
        <end position="463"/>
    </location>
</feature>
<dbReference type="Pfam" id="PF12937">
    <property type="entry name" value="F-box-like"/>
    <property type="match status" value="1"/>
</dbReference>
<dbReference type="STRING" id="694573.A0A194UTF6"/>
<dbReference type="OrthoDB" id="4200124at2759"/>
<reference evidence="4" key="1">
    <citation type="submission" date="2014-12" db="EMBL/GenBank/DDBJ databases">
        <title>Genome Sequence of Valsa Canker Pathogens Uncovers a Specific Adaption of Colonization on Woody Bark.</title>
        <authorList>
            <person name="Yin Z."/>
            <person name="Liu H."/>
            <person name="Gao X."/>
            <person name="Li Z."/>
            <person name="Song N."/>
            <person name="Ke X."/>
            <person name="Dai Q."/>
            <person name="Wu Y."/>
            <person name="Sun Y."/>
            <person name="Xu J.-R."/>
            <person name="Kang Z.K."/>
            <person name="Wang L."/>
            <person name="Huang L."/>
        </authorList>
    </citation>
    <scope>NUCLEOTIDE SEQUENCE [LARGE SCALE GENOMIC DNA]</scope>
    <source>
        <strain evidence="4">SXYL134</strain>
    </source>
</reference>
<proteinExistence type="predicted"/>
<accession>A0A194UTF6</accession>
<dbReference type="Proteomes" id="UP000078576">
    <property type="component" value="Unassembled WGS sequence"/>
</dbReference>
<keyword evidence="4" id="KW-1185">Reference proteome</keyword>
<feature type="compositionally biased region" description="Basic and acidic residues" evidence="1">
    <location>
        <begin position="832"/>
        <end position="849"/>
    </location>
</feature>
<evidence type="ECO:0000313" key="3">
    <source>
        <dbReference type="EMBL" id="KUI54904.1"/>
    </source>
</evidence>
<feature type="region of interest" description="Disordered" evidence="1">
    <location>
        <begin position="408"/>
        <end position="484"/>
    </location>
</feature>
<feature type="region of interest" description="Disordered" evidence="1">
    <location>
        <begin position="375"/>
        <end position="394"/>
    </location>
</feature>
<dbReference type="InterPro" id="IPR036047">
    <property type="entry name" value="F-box-like_dom_sf"/>
</dbReference>
<name>A0A194UTF6_CYTMA</name>
<organism evidence="3 4">
    <name type="scientific">Cytospora mali</name>
    <name type="common">Apple Valsa canker fungus</name>
    <name type="synonym">Valsa mali</name>
    <dbReference type="NCBI Taxonomy" id="578113"/>
    <lineage>
        <taxon>Eukaryota</taxon>
        <taxon>Fungi</taxon>
        <taxon>Dikarya</taxon>
        <taxon>Ascomycota</taxon>
        <taxon>Pezizomycotina</taxon>
        <taxon>Sordariomycetes</taxon>
        <taxon>Sordariomycetidae</taxon>
        <taxon>Diaporthales</taxon>
        <taxon>Cytosporaceae</taxon>
        <taxon>Cytospora</taxon>
    </lineage>
</organism>
<dbReference type="InterPro" id="IPR001810">
    <property type="entry name" value="F-box_dom"/>
</dbReference>
<feature type="compositionally biased region" description="Low complexity" evidence="1">
    <location>
        <begin position="190"/>
        <end position="201"/>
    </location>
</feature>
<protein>
    <recommendedName>
        <fullName evidence="2">F-box domain-containing protein</fullName>
    </recommendedName>
</protein>
<feature type="compositionally biased region" description="Polar residues" evidence="1">
    <location>
        <begin position="380"/>
        <end position="394"/>
    </location>
</feature>
<sequence length="914" mass="101969">MAPDDAVEVAPSPRALRLTDLPREIQQDIVGHCQQHDLICLSVVSKHFHELAAAELYRNFQIVFPDEDDRDYDTPIGVLAGGLETFVTSEYNYAKHLRDIELDTVSIGDKAETAYKPYLYSLSCGKFLNTLLLLTLRKAKALETLRWNIRVELSRPVYKALHEIETLSHLHIRLQDGPSLYEQPLPLPISSSTTTPNASTNHLPVINPPPPAPAFAIPPSAPVYVPPIGLLPPHSKSHGKVKTDPDDSESSDPDDEFQVGPVVVPPPAHHFDDASGPARAFRAQEERKTQESVLGRIFDVETPLVKKPVRRDEEAEAAEEKTETSVNPGQRFIDSIRAVSEKLMKNLNGTEDFTAAQQEVLDTIETAAKKYVREEEGKASVTTANGTNGEITASGVIGNNTIKADAAGTSVERGHSESEETQQDETSLFASTSPKGKEPAQDANPDDIDIEEPGEDIFFEEPEVGSPEQSPSKANGVENEPANGDVPSDLSLDTAKAIANIETQTHNFGVLAKKLESLDTQAGDLHKVLQLDSDPNPHAMKLEDAEMRIQDFKNSIKTIIHEMKNIATKIGDAEKQIPATANYDANAILNRISEYIRWTRGLALQSLSIYLIPVKASVLSRAIDLRVLKRITLLNVGPQAPVWALFAKENKIQPIALRKIFTDNVTTAFLAFVSQLEELHELFMLERAEKYKPESFAPRTTVTKDHIRRLVLKRHMKTLRRFMAKNQRDQTWDVDEKTMLLICRRGGALEELAVSMGIRAIHTLLQHISGLVNLRALHIINLRNDDTCVWVMRETKRFIIDNLSHYPELKLEWLAIDDDERVERIIRWKESPKDKEKNKSAKSKGKEKAPAPTTNGDQFPVLTLDNLNLGNESEEDEDDNGSGDGIPRIDTTDIHVYKVWGVRIFKRETTAGRL</sequence>
<evidence type="ECO:0000259" key="2">
    <source>
        <dbReference type="PROSITE" id="PS50181"/>
    </source>
</evidence>